<dbReference type="PANTHER" id="PTHR38973:SF1">
    <property type="entry name" value="PLASMID PARTITION PROTEIN B"/>
    <property type="match status" value="1"/>
</dbReference>
<accession>A0A2N4UWI1</accession>
<protein>
    <recommendedName>
        <fullName evidence="2">ParB protein family C-terminal domain-containing protein</fullName>
    </recommendedName>
</protein>
<sequence>MGVKIMAKPRGQGSIVASAATPEYIEQQKIKAAVKGLSDFSALTESQQLELLQERFGDRFTSKKSFQWTLKSGETRTFYEINVPYEDLEAKTTVTFEINGREQSLLTTVTLSDLDSMEIQQHYPAIGYYNEEGKIDYADGSRRRKRVILSNGKIPFLKSWVTDEPISLSDARALAKDLQTAKEHNLWEIGQMAKTYQQKQPGITQDAIAKLLGYSRTKINRALKAVMVDGRIIALFTDVSELSHADYDVLIKAQEKAIDRNELDDEIEILKIDIAEHYKKPDFDSPYNLIIKTFKAYLLAKKPKKTVIKFNDIEKFADKNTFAKVKKEKQKVTYTFSRLSAEFTNKLEQFIKQELKDEIERNDKDK</sequence>
<keyword evidence="1" id="KW-0238">DNA-binding</keyword>
<name>A0A2N4UWI1_9GAMM</name>
<reference evidence="3 4" key="1">
    <citation type="journal article" date="2018" name="Syst. Appl. Microbiol.">
        <title>Photobacterium carnosum sp. nov., isolated from spoiled modified atmosphere packaged poultry meat.</title>
        <authorList>
            <person name="Hilgarth M."/>
            <person name="Fuertes S."/>
            <person name="Ehrmann M."/>
            <person name="Vogel R.F."/>
        </authorList>
    </citation>
    <scope>NUCLEOTIDE SEQUENCE [LARGE SCALE GENOMIC DNA]</scope>
    <source>
        <strain evidence="3 4">TMW 2.2021</strain>
    </source>
</reference>
<dbReference type="Pfam" id="PF08775">
    <property type="entry name" value="ParB"/>
    <property type="match status" value="1"/>
</dbReference>
<dbReference type="PANTHER" id="PTHR38973">
    <property type="entry name" value="PLASMID PARTITIONING CONTROL PROTEIN-RELATED"/>
    <property type="match status" value="1"/>
</dbReference>
<dbReference type="EMBL" id="NPIB01000002">
    <property type="protein sequence ID" value="PLC59363.1"/>
    <property type="molecule type" value="Genomic_DNA"/>
</dbReference>
<evidence type="ECO:0000259" key="2">
    <source>
        <dbReference type="Pfam" id="PF08775"/>
    </source>
</evidence>
<evidence type="ECO:0000313" key="4">
    <source>
        <dbReference type="Proteomes" id="UP000234420"/>
    </source>
</evidence>
<dbReference type="AlphaFoldDB" id="A0A2N4UWI1"/>
<dbReference type="Proteomes" id="UP000234420">
    <property type="component" value="Unassembled WGS sequence"/>
</dbReference>
<evidence type="ECO:0000256" key="1">
    <source>
        <dbReference type="ARBA" id="ARBA00023125"/>
    </source>
</evidence>
<organism evidence="3 4">
    <name type="scientific">Photobacterium carnosum</name>
    <dbReference type="NCBI Taxonomy" id="2023717"/>
    <lineage>
        <taxon>Bacteria</taxon>
        <taxon>Pseudomonadati</taxon>
        <taxon>Pseudomonadota</taxon>
        <taxon>Gammaproteobacteria</taxon>
        <taxon>Vibrionales</taxon>
        <taxon>Vibrionaceae</taxon>
        <taxon>Photobacterium</taxon>
    </lineage>
</organism>
<comment type="caution">
    <text evidence="3">The sequence shown here is derived from an EMBL/GenBank/DDBJ whole genome shotgun (WGS) entry which is preliminary data.</text>
</comment>
<proteinExistence type="predicted"/>
<dbReference type="InterPro" id="IPR014884">
    <property type="entry name" value="ParB_fam_C"/>
</dbReference>
<dbReference type="GO" id="GO:0003677">
    <property type="term" value="F:DNA binding"/>
    <property type="evidence" value="ECO:0007669"/>
    <property type="project" value="UniProtKB-KW"/>
</dbReference>
<feature type="domain" description="ParB protein family C-terminal" evidence="2">
    <location>
        <begin position="239"/>
        <end position="355"/>
    </location>
</feature>
<evidence type="ECO:0000313" key="3">
    <source>
        <dbReference type="EMBL" id="PLC59363.1"/>
    </source>
</evidence>
<keyword evidence="4" id="KW-1185">Reference proteome</keyword>
<dbReference type="Gene3D" id="1.10.10.2830">
    <property type="match status" value="1"/>
</dbReference>
<gene>
    <name evidence="3" type="ORF">CIK00_03575</name>
</gene>